<reference evidence="3" key="1">
    <citation type="journal article" date="2019" name="Int. J. Syst. Evol. Microbiol.">
        <title>The Global Catalogue of Microorganisms (GCM) 10K type strain sequencing project: providing services to taxonomists for standard genome sequencing and annotation.</title>
        <authorList>
            <consortium name="The Broad Institute Genomics Platform"/>
            <consortium name="The Broad Institute Genome Sequencing Center for Infectious Disease"/>
            <person name="Wu L."/>
            <person name="Ma J."/>
        </authorList>
    </citation>
    <scope>NUCLEOTIDE SEQUENCE [LARGE SCALE GENOMIC DNA]</scope>
    <source>
        <strain evidence="3">JCM 17939</strain>
    </source>
</reference>
<dbReference type="InterPro" id="IPR032708">
    <property type="entry name" value="McjB_C"/>
</dbReference>
<name>A0ABP8UXF1_9ACTN</name>
<accession>A0ABP8UXF1</accession>
<protein>
    <recommendedName>
        <fullName evidence="1">Microcin J25-processing protein McjB C-terminal domain-containing protein</fullName>
    </recommendedName>
</protein>
<proteinExistence type="predicted"/>
<keyword evidence="3" id="KW-1185">Reference proteome</keyword>
<organism evidence="2 3">
    <name type="scientific">Actinoallomurus vinaceus</name>
    <dbReference type="NCBI Taxonomy" id="1080074"/>
    <lineage>
        <taxon>Bacteria</taxon>
        <taxon>Bacillati</taxon>
        <taxon>Actinomycetota</taxon>
        <taxon>Actinomycetes</taxon>
        <taxon>Streptosporangiales</taxon>
        <taxon>Thermomonosporaceae</taxon>
        <taxon>Actinoallomurus</taxon>
    </lineage>
</organism>
<sequence length="142" mass="15349">MSVSYVHQRRPRLPWRQRPAALLAVAAAHVIARQSPARIRAVLAAARRGARPATAAQAKAARDAVIAVSLSCAGEGCLPRSIATALLCRLRGTWPTWRTGVRLHPFYAHAWVEVDGRPIDEPYPPGYHTPTITVPPTTAAPP</sequence>
<evidence type="ECO:0000313" key="3">
    <source>
        <dbReference type="Proteomes" id="UP001501442"/>
    </source>
</evidence>
<dbReference type="RefSeq" id="WP_345444317.1">
    <property type="nucleotide sequence ID" value="NZ_BAABHK010000033.1"/>
</dbReference>
<dbReference type="NCBIfam" id="NF033537">
    <property type="entry name" value="lasso_biosyn_B2"/>
    <property type="match status" value="1"/>
</dbReference>
<dbReference type="Proteomes" id="UP001501442">
    <property type="component" value="Unassembled WGS sequence"/>
</dbReference>
<evidence type="ECO:0000313" key="2">
    <source>
        <dbReference type="EMBL" id="GAA4640527.1"/>
    </source>
</evidence>
<evidence type="ECO:0000259" key="1">
    <source>
        <dbReference type="Pfam" id="PF13471"/>
    </source>
</evidence>
<comment type="caution">
    <text evidence="2">The sequence shown here is derived from an EMBL/GenBank/DDBJ whole genome shotgun (WGS) entry which is preliminary data.</text>
</comment>
<dbReference type="InterPro" id="IPR053521">
    <property type="entry name" value="McjB-like"/>
</dbReference>
<gene>
    <name evidence="2" type="ORF">GCM10023196_106400</name>
</gene>
<dbReference type="Pfam" id="PF13471">
    <property type="entry name" value="Transglut_core3"/>
    <property type="match status" value="1"/>
</dbReference>
<dbReference type="EMBL" id="BAABHK010000033">
    <property type="protein sequence ID" value="GAA4640527.1"/>
    <property type="molecule type" value="Genomic_DNA"/>
</dbReference>
<feature type="domain" description="Microcin J25-processing protein McjB C-terminal" evidence="1">
    <location>
        <begin position="21"/>
        <end position="125"/>
    </location>
</feature>